<organism evidence="1 2">
    <name type="scientific">Oryzicola mucosus</name>
    <dbReference type="NCBI Taxonomy" id="2767425"/>
    <lineage>
        <taxon>Bacteria</taxon>
        <taxon>Pseudomonadati</taxon>
        <taxon>Pseudomonadota</taxon>
        <taxon>Alphaproteobacteria</taxon>
        <taxon>Hyphomicrobiales</taxon>
        <taxon>Phyllobacteriaceae</taxon>
        <taxon>Oryzicola</taxon>
    </lineage>
</organism>
<dbReference type="Proteomes" id="UP000643405">
    <property type="component" value="Unassembled WGS sequence"/>
</dbReference>
<evidence type="ECO:0000313" key="2">
    <source>
        <dbReference type="Proteomes" id="UP000643405"/>
    </source>
</evidence>
<reference evidence="1" key="1">
    <citation type="submission" date="2020-09" db="EMBL/GenBank/DDBJ databases">
        <title>Genome seq and assembly of Tianweitania sp.</title>
        <authorList>
            <person name="Chhetri G."/>
        </authorList>
    </citation>
    <scope>NUCLEOTIDE SEQUENCE</scope>
    <source>
        <strain evidence="1">Rool2</strain>
    </source>
</reference>
<dbReference type="EMBL" id="JACVVX010000017">
    <property type="protein sequence ID" value="MBD0417543.1"/>
    <property type="molecule type" value="Genomic_DNA"/>
</dbReference>
<proteinExistence type="predicted"/>
<keyword evidence="2" id="KW-1185">Reference proteome</keyword>
<evidence type="ECO:0000313" key="1">
    <source>
        <dbReference type="EMBL" id="MBD0417543.1"/>
    </source>
</evidence>
<accession>A0A8J6PNB0</accession>
<gene>
    <name evidence="1" type="ORF">ICI42_23190</name>
</gene>
<name>A0A8J6PNB0_9HYPH</name>
<dbReference type="AlphaFoldDB" id="A0A8J6PNB0"/>
<sequence length="91" mass="9806">MGDLLTDESSGGGKDEVIGAFPLFGEQPKRTTISLTSHALTPARLCRPHLAAALSLASSSLQQCFGFLAFVEVVDKLFIWLRWHCCVAAAE</sequence>
<comment type="caution">
    <text evidence="1">The sequence shown here is derived from an EMBL/GenBank/DDBJ whole genome shotgun (WGS) entry which is preliminary data.</text>
</comment>
<protein>
    <submittedName>
        <fullName evidence="1">Uncharacterized protein</fullName>
    </submittedName>
</protein>